<dbReference type="GO" id="GO:0005886">
    <property type="term" value="C:plasma membrane"/>
    <property type="evidence" value="ECO:0007669"/>
    <property type="project" value="TreeGrafter"/>
</dbReference>
<dbReference type="PANTHER" id="PTHR10024:SF234">
    <property type="entry name" value="SYNAPTOTAGMIN-15-RELATED"/>
    <property type="match status" value="1"/>
</dbReference>
<dbReference type="GO" id="GO:0070382">
    <property type="term" value="C:exocytic vesicle"/>
    <property type="evidence" value="ECO:0007669"/>
    <property type="project" value="TreeGrafter"/>
</dbReference>
<dbReference type="AlphaFoldDB" id="A0A5K3ENR0"/>
<dbReference type="SUPFAM" id="SSF49562">
    <property type="entry name" value="C2 domain (Calcium/lipid-binding domain, CaLB)"/>
    <property type="match status" value="1"/>
</dbReference>
<evidence type="ECO:0000313" key="2">
    <source>
        <dbReference type="WBParaSite" id="MCU_001561-RB"/>
    </source>
</evidence>
<name>A0A5K3ENR0_MESCO</name>
<dbReference type="PROSITE" id="PS50004">
    <property type="entry name" value="C2"/>
    <property type="match status" value="1"/>
</dbReference>
<sequence>METSLSNGLGYFKSSQKVYIQRSEKKFHATSIKKQTNNPTFEESFTFQLPKHELSNQSIRLDVLSIEKTKRTLLIGYVSFPLAVINQTGSQWRPMRVARDLQLCDSSNVPGNILLVVALTYFPSADRLTVGLFECHNLPLKASGLPINKPVAIVVLGNEMVSKGNGISHWASVMEHPELTVTECHELQPL</sequence>
<dbReference type="Gene3D" id="2.60.40.150">
    <property type="entry name" value="C2 domain"/>
    <property type="match status" value="1"/>
</dbReference>
<dbReference type="WBParaSite" id="MCU_001561-RB">
    <property type="protein sequence ID" value="MCU_001561-RB"/>
    <property type="gene ID" value="MCU_001561"/>
</dbReference>
<dbReference type="GO" id="GO:0005509">
    <property type="term" value="F:calcium ion binding"/>
    <property type="evidence" value="ECO:0007669"/>
    <property type="project" value="TreeGrafter"/>
</dbReference>
<dbReference type="InterPro" id="IPR035892">
    <property type="entry name" value="C2_domain_sf"/>
</dbReference>
<dbReference type="Pfam" id="PF00168">
    <property type="entry name" value="C2"/>
    <property type="match status" value="1"/>
</dbReference>
<proteinExistence type="predicted"/>
<reference evidence="2" key="1">
    <citation type="submission" date="2019-11" db="UniProtKB">
        <authorList>
            <consortium name="WormBaseParasite"/>
        </authorList>
    </citation>
    <scope>IDENTIFICATION</scope>
</reference>
<dbReference type="GO" id="GO:0001786">
    <property type="term" value="F:phosphatidylserine binding"/>
    <property type="evidence" value="ECO:0007669"/>
    <property type="project" value="TreeGrafter"/>
</dbReference>
<dbReference type="InterPro" id="IPR000008">
    <property type="entry name" value="C2_dom"/>
</dbReference>
<accession>A0A5K3ENR0</accession>
<dbReference type="GO" id="GO:0017156">
    <property type="term" value="P:calcium-ion regulated exocytosis"/>
    <property type="evidence" value="ECO:0007669"/>
    <property type="project" value="TreeGrafter"/>
</dbReference>
<dbReference type="PANTHER" id="PTHR10024">
    <property type="entry name" value="SYNAPTOTAGMIN"/>
    <property type="match status" value="1"/>
</dbReference>
<organism evidence="2">
    <name type="scientific">Mesocestoides corti</name>
    <name type="common">Flatworm</name>
    <dbReference type="NCBI Taxonomy" id="53468"/>
    <lineage>
        <taxon>Eukaryota</taxon>
        <taxon>Metazoa</taxon>
        <taxon>Spiralia</taxon>
        <taxon>Lophotrochozoa</taxon>
        <taxon>Platyhelminthes</taxon>
        <taxon>Cestoda</taxon>
        <taxon>Eucestoda</taxon>
        <taxon>Cyclophyllidea</taxon>
        <taxon>Mesocestoididae</taxon>
        <taxon>Mesocestoides</taxon>
    </lineage>
</organism>
<feature type="domain" description="C2" evidence="1">
    <location>
        <begin position="1"/>
        <end position="95"/>
    </location>
</feature>
<protein>
    <submittedName>
        <fullName evidence="2">C2 domain-containing protein</fullName>
    </submittedName>
</protein>
<evidence type="ECO:0000259" key="1">
    <source>
        <dbReference type="PROSITE" id="PS50004"/>
    </source>
</evidence>
<dbReference type="GO" id="GO:0000149">
    <property type="term" value="F:SNARE binding"/>
    <property type="evidence" value="ECO:0007669"/>
    <property type="project" value="TreeGrafter"/>
</dbReference>
<dbReference type="GO" id="GO:0005544">
    <property type="term" value="F:calcium-dependent phospholipid binding"/>
    <property type="evidence" value="ECO:0007669"/>
    <property type="project" value="TreeGrafter"/>
</dbReference>
<dbReference type="GO" id="GO:0030276">
    <property type="term" value="F:clathrin binding"/>
    <property type="evidence" value="ECO:0007669"/>
    <property type="project" value="TreeGrafter"/>
</dbReference>